<reference evidence="1 2" key="1">
    <citation type="submission" date="2024-02" db="EMBL/GenBank/DDBJ databases">
        <title>FIRST GENOME SEQUENCES OF Leishmania (Viannia) shawi, Leishmania (Viannia) lindenbergi AND Leishmania (Viannia) utingensis.</title>
        <authorList>
            <person name="Resadore F."/>
            <person name="Custodio M.G.F."/>
            <person name="Boite M.C."/>
            <person name="Cupolillo E."/>
            <person name="Ferreira G.E.M."/>
        </authorList>
    </citation>
    <scope>NUCLEOTIDE SEQUENCE [LARGE SCALE GENOMIC DNA]</scope>
    <source>
        <strain evidence="1 2">MDAS/BR/1979/M5533</strain>
    </source>
</reference>
<comment type="caution">
    <text evidence="1">The sequence shown here is derived from an EMBL/GenBank/DDBJ whole genome shotgun (WGS) entry which is preliminary data.</text>
</comment>
<sequence length="294" mass="32057">MRGAFRTLAVGTATAILRYFYGLILIRNHLAANTAFFLRICVPSSTPALFIGNLLTSAESQVIQFGVSATLMSRSNTSPPRPPPCCCCCCPSTAGCPASSALSIDRCSALVAAAVSATYNPSLRQCLISRNIPALLHPIVQMHGALRCSPSRGRVQAAISGVMDNVAKNILHLDVRWLRRHHHRERDPARWGVSERGAVSVPLIRHGAAGSLLELCRYNDVGLRQWAPSCHADQQNGHASRQGALTSLERHAYLRLSFYALQHLFWGEHGMRQCTARHHRCRELGCDGAGGHLP</sequence>
<gene>
    <name evidence="1" type="ORF">Q4I28_001906</name>
</gene>
<evidence type="ECO:0000313" key="2">
    <source>
        <dbReference type="Proteomes" id="UP001501274"/>
    </source>
</evidence>
<accession>A0AAW3C3X6</accession>
<evidence type="ECO:0000313" key="1">
    <source>
        <dbReference type="EMBL" id="KAL0528138.1"/>
    </source>
</evidence>
<name>A0AAW3C3X6_9TRYP</name>
<dbReference type="Proteomes" id="UP001501274">
    <property type="component" value="Unassembled WGS sequence"/>
</dbReference>
<dbReference type="AlphaFoldDB" id="A0AAW3C3X6"/>
<protein>
    <submittedName>
        <fullName evidence="1">Uncharacterized protein</fullName>
    </submittedName>
</protein>
<proteinExistence type="predicted"/>
<organism evidence="1 2">
    <name type="scientific">Leishmania naiffi</name>
    <dbReference type="NCBI Taxonomy" id="5678"/>
    <lineage>
        <taxon>Eukaryota</taxon>
        <taxon>Discoba</taxon>
        <taxon>Euglenozoa</taxon>
        <taxon>Kinetoplastea</taxon>
        <taxon>Metakinetoplastina</taxon>
        <taxon>Trypanosomatida</taxon>
        <taxon>Trypanosomatidae</taxon>
        <taxon>Leishmaniinae</taxon>
        <taxon>Leishmania</taxon>
        <taxon>Leishmania naiffi species complex</taxon>
    </lineage>
</organism>
<keyword evidence="2" id="KW-1185">Reference proteome</keyword>
<dbReference type="EMBL" id="JBAMZN010000014">
    <property type="protein sequence ID" value="KAL0528138.1"/>
    <property type="molecule type" value="Genomic_DNA"/>
</dbReference>